<dbReference type="PROSITE" id="PS01046">
    <property type="entry name" value="LON_SER"/>
    <property type="match status" value="1"/>
</dbReference>
<dbReference type="Gene3D" id="3.30.230.10">
    <property type="match status" value="1"/>
</dbReference>
<dbReference type="Proteomes" id="UP000011087">
    <property type="component" value="Unassembled WGS sequence"/>
</dbReference>
<comment type="subcellular location">
    <subcellularLocation>
        <location evidence="1">Plastid</location>
        <location evidence="1">Chloroplast</location>
    </subcellularLocation>
</comment>
<reference evidence="12" key="3">
    <citation type="submission" date="2016-03" db="UniProtKB">
        <authorList>
            <consortium name="EnsemblProtists"/>
        </authorList>
    </citation>
    <scope>IDENTIFICATION</scope>
</reference>
<dbReference type="AlphaFoldDB" id="L1JPF3"/>
<dbReference type="SUPFAM" id="SSF52540">
    <property type="entry name" value="P-loop containing nucleoside triphosphate hydrolases"/>
    <property type="match status" value="1"/>
</dbReference>
<dbReference type="InterPro" id="IPR054594">
    <property type="entry name" value="Lon_lid"/>
</dbReference>
<dbReference type="CDD" id="cd19500">
    <property type="entry name" value="RecA-like_Lon"/>
    <property type="match status" value="1"/>
</dbReference>
<dbReference type="InterPro" id="IPR027417">
    <property type="entry name" value="P-loop_NTPase"/>
</dbReference>
<dbReference type="InterPro" id="IPR004815">
    <property type="entry name" value="Lon_bac/euk-typ"/>
</dbReference>
<dbReference type="PANTHER" id="PTHR43718:SF2">
    <property type="entry name" value="LON PROTEASE HOMOLOG, MITOCHONDRIAL"/>
    <property type="match status" value="1"/>
</dbReference>
<dbReference type="KEGG" id="gtt:GUITHDRAFT_85597"/>
<proteinExistence type="inferred from homology"/>
<evidence type="ECO:0000256" key="2">
    <source>
        <dbReference type="ARBA" id="ARBA00022670"/>
    </source>
</evidence>
<dbReference type="GO" id="GO:0006515">
    <property type="term" value="P:protein quality control for misfolded or incompletely synthesized proteins"/>
    <property type="evidence" value="ECO:0007669"/>
    <property type="project" value="TreeGrafter"/>
</dbReference>
<dbReference type="GO" id="GO:0004176">
    <property type="term" value="F:ATP-dependent peptidase activity"/>
    <property type="evidence" value="ECO:0007669"/>
    <property type="project" value="UniProtKB-UniRule"/>
</dbReference>
<reference evidence="13" key="2">
    <citation type="submission" date="2012-11" db="EMBL/GenBank/DDBJ databases">
        <authorList>
            <person name="Kuo A."/>
            <person name="Curtis B.A."/>
            <person name="Tanifuji G."/>
            <person name="Burki F."/>
            <person name="Gruber A."/>
            <person name="Irimia M."/>
            <person name="Maruyama S."/>
            <person name="Arias M.C."/>
            <person name="Ball S.G."/>
            <person name="Gile G.H."/>
            <person name="Hirakawa Y."/>
            <person name="Hopkins J.F."/>
            <person name="Rensing S.A."/>
            <person name="Schmutz J."/>
            <person name="Symeonidi A."/>
            <person name="Elias M."/>
            <person name="Eveleigh R.J."/>
            <person name="Herman E.K."/>
            <person name="Klute M.J."/>
            <person name="Nakayama T."/>
            <person name="Obornik M."/>
            <person name="Reyes-Prieto A."/>
            <person name="Armbrust E.V."/>
            <person name="Aves S.J."/>
            <person name="Beiko R.G."/>
            <person name="Coutinho P."/>
            <person name="Dacks J.B."/>
            <person name="Durnford D.G."/>
            <person name="Fast N.M."/>
            <person name="Green B.R."/>
            <person name="Grisdale C."/>
            <person name="Hempe F."/>
            <person name="Henrissat B."/>
            <person name="Hoppner M.P."/>
            <person name="Ishida K.-I."/>
            <person name="Kim E."/>
            <person name="Koreny L."/>
            <person name="Kroth P.G."/>
            <person name="Liu Y."/>
            <person name="Malik S.-B."/>
            <person name="Maier U.G."/>
            <person name="McRose D."/>
            <person name="Mock T."/>
            <person name="Neilson J.A."/>
            <person name="Onodera N.T."/>
            <person name="Poole A.M."/>
            <person name="Pritham E.J."/>
            <person name="Richards T.A."/>
            <person name="Rocap G."/>
            <person name="Roy S.W."/>
            <person name="Sarai C."/>
            <person name="Schaack S."/>
            <person name="Shirato S."/>
            <person name="Slamovits C.H."/>
            <person name="Spencer D.F."/>
            <person name="Suzuki S."/>
            <person name="Worden A.Z."/>
            <person name="Zauner S."/>
            <person name="Barry K."/>
            <person name="Bell C."/>
            <person name="Bharti A.K."/>
            <person name="Crow J.A."/>
            <person name="Grimwood J."/>
            <person name="Kramer R."/>
            <person name="Lindquist E."/>
            <person name="Lucas S."/>
            <person name="Salamov A."/>
            <person name="McFadden G.I."/>
            <person name="Lane C.E."/>
            <person name="Keeling P.J."/>
            <person name="Gray M.W."/>
            <person name="Grigoriev I.V."/>
            <person name="Archibald J.M."/>
        </authorList>
    </citation>
    <scope>NUCLEOTIDE SEQUENCE</scope>
    <source>
        <strain evidence="13">CCMP2712</strain>
    </source>
</reference>
<evidence type="ECO:0000259" key="10">
    <source>
        <dbReference type="PROSITE" id="PS51786"/>
    </source>
</evidence>
<dbReference type="GO" id="GO:0009507">
    <property type="term" value="C:chloroplast"/>
    <property type="evidence" value="ECO:0007669"/>
    <property type="project" value="UniProtKB-SubCell"/>
</dbReference>
<keyword evidence="2 9" id="KW-0645">Protease</keyword>
<evidence type="ECO:0000256" key="5">
    <source>
        <dbReference type="ARBA" id="ARBA00022825"/>
    </source>
</evidence>
<dbReference type="InterPro" id="IPR008268">
    <property type="entry name" value="Peptidase_S16_AS"/>
</dbReference>
<dbReference type="InterPro" id="IPR027065">
    <property type="entry name" value="Lon_Prtase"/>
</dbReference>
<comment type="catalytic activity">
    <reaction evidence="7">
        <text>Hydrolysis of proteins in presence of ATP.</text>
        <dbReference type="EC" id="3.4.21.53"/>
    </reaction>
</comment>
<evidence type="ECO:0000256" key="6">
    <source>
        <dbReference type="ARBA" id="ARBA00022840"/>
    </source>
</evidence>
<dbReference type="eggNOG" id="KOG2004">
    <property type="taxonomic scope" value="Eukaryota"/>
</dbReference>
<dbReference type="InterPro" id="IPR020568">
    <property type="entry name" value="Ribosomal_Su5_D2-typ_SF"/>
</dbReference>
<sequence>MLEAASSEYNMTRSYLDWLISIPWGVSTEDSLDVQRAKEILDKDHHGMKDVKERILESIAVGMLKGTISGKILCFNGPPGVGKTSIGKAIASALNRKFFRFSVGGLSDVSEIKGHRRTYVGAMPGKLVQALKSAGSNNPVIMLDEIDKLGRGYQGDPASALLEVLDPSQNSEFLDHYMDISIDLSKCFFICTSNDLSTVPDPLKDRMEIIQVSGYAIQDKIAIAMNHLLPKGREEMGLTAENSQIQPDAMVALINKYCREPGVRNLQKQIEKLLRKISYKIATKECDKVEVTCENLESFIGAPLFPKDKIFETTPEGVVMGLAWTSLGGSTLFIECLQVSTAEKGNLQMTGKMGEVMKESAEISYSVARKFLSRASPENNFLEKNIVHLHIPEGAVPKDGPSAGITMVTALLSLAMNKKIEKKLAMTGEVTLTGKVLPVGGIKEKVLAAQRAGVEQVIIPIDNKRDWEELDEQIKENMHVSFASTYDDVYQTVFGSN</sequence>
<feature type="active site" evidence="9">
    <location>
        <position position="445"/>
    </location>
</feature>
<dbReference type="OMA" id="HEYEYSM"/>
<feature type="active site" evidence="9">
    <location>
        <position position="402"/>
    </location>
</feature>
<dbReference type="Pfam" id="PF00004">
    <property type="entry name" value="AAA"/>
    <property type="match status" value="1"/>
</dbReference>
<dbReference type="FunFam" id="3.40.50.300:FF:000021">
    <property type="entry name" value="Lon protease homolog"/>
    <property type="match status" value="1"/>
</dbReference>
<dbReference type="RefSeq" id="XP_005837060.1">
    <property type="nucleotide sequence ID" value="XM_005837003.1"/>
</dbReference>
<dbReference type="Gene3D" id="3.40.50.300">
    <property type="entry name" value="P-loop containing nucleotide triphosphate hydrolases"/>
    <property type="match status" value="1"/>
</dbReference>
<dbReference type="SMART" id="SM00382">
    <property type="entry name" value="AAA"/>
    <property type="match status" value="1"/>
</dbReference>
<dbReference type="GO" id="GO:0004252">
    <property type="term" value="F:serine-type endopeptidase activity"/>
    <property type="evidence" value="ECO:0007669"/>
    <property type="project" value="UniProtKB-UniRule"/>
</dbReference>
<evidence type="ECO:0000256" key="4">
    <source>
        <dbReference type="ARBA" id="ARBA00022801"/>
    </source>
</evidence>
<dbReference type="InterPro" id="IPR008269">
    <property type="entry name" value="Lon_proteolytic"/>
</dbReference>
<keyword evidence="13" id="KW-1185">Reference proteome</keyword>
<dbReference type="InterPro" id="IPR003593">
    <property type="entry name" value="AAA+_ATPase"/>
</dbReference>
<protein>
    <recommendedName>
        <fullName evidence="8">endopeptidase La</fullName>
        <ecNumber evidence="8">3.4.21.53</ecNumber>
    </recommendedName>
</protein>
<accession>L1JPF3</accession>
<dbReference type="PRINTS" id="PR00830">
    <property type="entry name" value="ENDOLAPTASE"/>
</dbReference>
<keyword evidence="4 9" id="KW-0378">Hydrolase</keyword>
<dbReference type="InterPro" id="IPR014721">
    <property type="entry name" value="Ribsml_uS5_D2-typ_fold_subgr"/>
</dbReference>
<dbReference type="EnsemblProtists" id="EKX50080">
    <property type="protein sequence ID" value="EKX50080"/>
    <property type="gene ID" value="GUITHDRAFT_85597"/>
</dbReference>
<evidence type="ECO:0000256" key="3">
    <source>
        <dbReference type="ARBA" id="ARBA00022741"/>
    </source>
</evidence>
<evidence type="ECO:0000313" key="12">
    <source>
        <dbReference type="EnsemblProtists" id="EKX50080"/>
    </source>
</evidence>
<dbReference type="Gene3D" id="1.10.8.60">
    <property type="match status" value="1"/>
</dbReference>
<evidence type="ECO:0000256" key="9">
    <source>
        <dbReference type="PROSITE-ProRule" id="PRU01122"/>
    </source>
</evidence>
<dbReference type="GeneID" id="17306648"/>
<dbReference type="Pfam" id="PF22667">
    <property type="entry name" value="Lon_lid"/>
    <property type="match status" value="1"/>
</dbReference>
<feature type="domain" description="Lon proteolytic" evidence="10">
    <location>
        <begin position="313"/>
        <end position="496"/>
    </location>
</feature>
<dbReference type="EC" id="3.4.21.53" evidence="8"/>
<dbReference type="PANTHER" id="PTHR43718">
    <property type="entry name" value="LON PROTEASE"/>
    <property type="match status" value="1"/>
</dbReference>
<dbReference type="GO" id="GO:0005524">
    <property type="term" value="F:ATP binding"/>
    <property type="evidence" value="ECO:0007669"/>
    <property type="project" value="UniProtKB-KW"/>
</dbReference>
<name>L1JPF3_GUITC</name>
<dbReference type="STRING" id="905079.L1JPF3"/>
<evidence type="ECO:0000313" key="11">
    <source>
        <dbReference type="EMBL" id="EKX50080.1"/>
    </source>
</evidence>
<reference evidence="11 13" key="1">
    <citation type="journal article" date="2012" name="Nature">
        <title>Algal genomes reveal evolutionary mosaicism and the fate of nucleomorphs.</title>
        <authorList>
            <consortium name="DOE Joint Genome Institute"/>
            <person name="Curtis B.A."/>
            <person name="Tanifuji G."/>
            <person name="Burki F."/>
            <person name="Gruber A."/>
            <person name="Irimia M."/>
            <person name="Maruyama S."/>
            <person name="Arias M.C."/>
            <person name="Ball S.G."/>
            <person name="Gile G.H."/>
            <person name="Hirakawa Y."/>
            <person name="Hopkins J.F."/>
            <person name="Kuo A."/>
            <person name="Rensing S.A."/>
            <person name="Schmutz J."/>
            <person name="Symeonidi A."/>
            <person name="Elias M."/>
            <person name="Eveleigh R.J."/>
            <person name="Herman E.K."/>
            <person name="Klute M.J."/>
            <person name="Nakayama T."/>
            <person name="Obornik M."/>
            <person name="Reyes-Prieto A."/>
            <person name="Armbrust E.V."/>
            <person name="Aves S.J."/>
            <person name="Beiko R.G."/>
            <person name="Coutinho P."/>
            <person name="Dacks J.B."/>
            <person name="Durnford D.G."/>
            <person name="Fast N.M."/>
            <person name="Green B.R."/>
            <person name="Grisdale C.J."/>
            <person name="Hempel F."/>
            <person name="Henrissat B."/>
            <person name="Hoppner M.P."/>
            <person name="Ishida K."/>
            <person name="Kim E."/>
            <person name="Koreny L."/>
            <person name="Kroth P.G."/>
            <person name="Liu Y."/>
            <person name="Malik S.B."/>
            <person name="Maier U.G."/>
            <person name="McRose D."/>
            <person name="Mock T."/>
            <person name="Neilson J.A."/>
            <person name="Onodera N.T."/>
            <person name="Poole A.M."/>
            <person name="Pritham E.J."/>
            <person name="Richards T.A."/>
            <person name="Rocap G."/>
            <person name="Roy S.W."/>
            <person name="Sarai C."/>
            <person name="Schaack S."/>
            <person name="Shirato S."/>
            <person name="Slamovits C.H."/>
            <person name="Spencer D.F."/>
            <person name="Suzuki S."/>
            <person name="Worden A.Z."/>
            <person name="Zauner S."/>
            <person name="Barry K."/>
            <person name="Bell C."/>
            <person name="Bharti A.K."/>
            <person name="Crow J.A."/>
            <person name="Grimwood J."/>
            <person name="Kramer R."/>
            <person name="Lindquist E."/>
            <person name="Lucas S."/>
            <person name="Salamov A."/>
            <person name="McFadden G.I."/>
            <person name="Lane C.E."/>
            <person name="Keeling P.J."/>
            <person name="Gray M.W."/>
            <person name="Grigoriev I.V."/>
            <person name="Archibald J.M."/>
        </authorList>
    </citation>
    <scope>NUCLEOTIDE SEQUENCE</scope>
    <source>
        <strain evidence="11 13">CCMP2712</strain>
    </source>
</reference>
<keyword evidence="3" id="KW-0547">Nucleotide-binding</keyword>
<evidence type="ECO:0000313" key="13">
    <source>
        <dbReference type="Proteomes" id="UP000011087"/>
    </source>
</evidence>
<dbReference type="SUPFAM" id="SSF54211">
    <property type="entry name" value="Ribosomal protein S5 domain 2-like"/>
    <property type="match status" value="1"/>
</dbReference>
<organism evidence="11">
    <name type="scientific">Guillardia theta (strain CCMP2712)</name>
    <name type="common">Cryptophyte</name>
    <dbReference type="NCBI Taxonomy" id="905079"/>
    <lineage>
        <taxon>Eukaryota</taxon>
        <taxon>Cryptophyceae</taxon>
        <taxon>Pyrenomonadales</taxon>
        <taxon>Geminigeraceae</taxon>
        <taxon>Guillardia</taxon>
    </lineage>
</organism>
<dbReference type="InterPro" id="IPR003959">
    <property type="entry name" value="ATPase_AAA_core"/>
</dbReference>
<dbReference type="HOGENOM" id="CLU_004109_2_1_1"/>
<dbReference type="FunFam" id="3.30.230.10:FF:000015">
    <property type="entry name" value="Lon protease homolog, mitochondrial"/>
    <property type="match status" value="1"/>
</dbReference>
<dbReference type="PROSITE" id="PS51786">
    <property type="entry name" value="LON_PROTEOLYTIC"/>
    <property type="match status" value="1"/>
</dbReference>
<evidence type="ECO:0000256" key="8">
    <source>
        <dbReference type="ARBA" id="ARBA00066743"/>
    </source>
</evidence>
<keyword evidence="5 9" id="KW-0720">Serine protease</keyword>
<dbReference type="Pfam" id="PF05362">
    <property type="entry name" value="Lon_C"/>
    <property type="match status" value="1"/>
</dbReference>
<keyword evidence="6" id="KW-0067">ATP-binding</keyword>
<dbReference type="OrthoDB" id="2411602at2759"/>
<evidence type="ECO:0000256" key="7">
    <source>
        <dbReference type="ARBA" id="ARBA00050665"/>
    </source>
</evidence>
<dbReference type="GO" id="GO:0016887">
    <property type="term" value="F:ATP hydrolysis activity"/>
    <property type="evidence" value="ECO:0007669"/>
    <property type="project" value="InterPro"/>
</dbReference>
<dbReference type="EMBL" id="JH992980">
    <property type="protein sequence ID" value="EKX50080.1"/>
    <property type="molecule type" value="Genomic_DNA"/>
</dbReference>
<dbReference type="NCBIfam" id="TIGR00763">
    <property type="entry name" value="lon"/>
    <property type="match status" value="1"/>
</dbReference>
<evidence type="ECO:0000256" key="1">
    <source>
        <dbReference type="ARBA" id="ARBA00004229"/>
    </source>
</evidence>
<comment type="similarity">
    <text evidence="9">Belongs to the peptidase S16 family.</text>
</comment>
<dbReference type="PaxDb" id="55529-EKX50080"/>
<gene>
    <name evidence="11" type="ORF">GUITHDRAFT_85597</name>
</gene>